<sequence>MIAINPGVPTLTRLRRRHGWLAGVIVLFVVLLIIRASQVPTFGGFGLRTVFAGSLALAFLAMSQAIVVISGGINMAVGALMVFTNCLCASLMKDQSLPACIGITVVGLLASVLISTLMGWITTVSGVPDIVVTLAASFIIAGAAFLVLPTPGGGIAPDLQPLLVGGFSNPVPAIILLTLVLAGIWWPFKRSRWGIATYAIGSNRSAAYLSGVNVRITRIRTYALSGLFVGFAGVVTTAFTGGGEPRAAIGSAALLTSVAAVVLGGVAISGGTGGLVGPVFAALVLGLIPPLMLGLGWDPNLAQVASGVILILVVLFGGLLQIRRRAS</sequence>
<evidence type="ECO:0000256" key="2">
    <source>
        <dbReference type="ARBA" id="ARBA00022475"/>
    </source>
</evidence>
<keyword evidence="4 6" id="KW-1133">Transmembrane helix</keyword>
<dbReference type="Proteomes" id="UP000219994">
    <property type="component" value="Unassembled WGS sequence"/>
</dbReference>
<comment type="subcellular location">
    <subcellularLocation>
        <location evidence="1">Cell membrane</location>
        <topology evidence="1">Multi-pass membrane protein</topology>
    </subcellularLocation>
</comment>
<dbReference type="GO" id="GO:0022857">
    <property type="term" value="F:transmembrane transporter activity"/>
    <property type="evidence" value="ECO:0007669"/>
    <property type="project" value="InterPro"/>
</dbReference>
<evidence type="ECO:0000256" key="5">
    <source>
        <dbReference type="ARBA" id="ARBA00023136"/>
    </source>
</evidence>
<feature type="transmembrane region" description="Helical" evidence="6">
    <location>
        <begin position="222"/>
        <end position="241"/>
    </location>
</feature>
<feature type="transmembrane region" description="Helical" evidence="6">
    <location>
        <begin position="162"/>
        <end position="186"/>
    </location>
</feature>
<evidence type="ECO:0000256" key="4">
    <source>
        <dbReference type="ARBA" id="ARBA00022989"/>
    </source>
</evidence>
<dbReference type="Pfam" id="PF02653">
    <property type="entry name" value="BPD_transp_2"/>
    <property type="match status" value="1"/>
</dbReference>
<protein>
    <submittedName>
        <fullName evidence="7">Inner-membrane translocator</fullName>
    </submittedName>
</protein>
<feature type="transmembrane region" description="Helical" evidence="6">
    <location>
        <begin position="247"/>
        <end position="268"/>
    </location>
</feature>
<keyword evidence="2" id="KW-1003">Cell membrane</keyword>
<gene>
    <name evidence="7" type="ORF">B5766_09265</name>
</gene>
<evidence type="ECO:0000256" key="6">
    <source>
        <dbReference type="SAM" id="Phobius"/>
    </source>
</evidence>
<feature type="transmembrane region" description="Helical" evidence="6">
    <location>
        <begin position="275"/>
        <end position="295"/>
    </location>
</feature>
<dbReference type="InterPro" id="IPR001851">
    <property type="entry name" value="ABC_transp_permease"/>
</dbReference>
<feature type="transmembrane region" description="Helical" evidence="6">
    <location>
        <begin position="301"/>
        <end position="322"/>
    </location>
</feature>
<feature type="transmembrane region" description="Helical" evidence="6">
    <location>
        <begin position="20"/>
        <end position="37"/>
    </location>
</feature>
<keyword evidence="3 6" id="KW-0812">Transmembrane</keyword>
<dbReference type="CDD" id="cd06579">
    <property type="entry name" value="TM_PBP1_transp_AraH_like"/>
    <property type="match status" value="1"/>
</dbReference>
<reference evidence="8" key="1">
    <citation type="submission" date="2017-03" db="EMBL/GenBank/DDBJ databases">
        <authorList>
            <person name="Lund M.B."/>
        </authorList>
    </citation>
    <scope>NUCLEOTIDE SEQUENCE [LARGE SCALE GENOMIC DNA]</scope>
</reference>
<dbReference type="GO" id="GO:0005886">
    <property type="term" value="C:plasma membrane"/>
    <property type="evidence" value="ECO:0007669"/>
    <property type="project" value="UniProtKB-SubCell"/>
</dbReference>
<name>A0A2A6FQ75_9MICO</name>
<evidence type="ECO:0000313" key="7">
    <source>
        <dbReference type="EMBL" id="PDQ34771.1"/>
    </source>
</evidence>
<comment type="caution">
    <text evidence="7">The sequence shown here is derived from an EMBL/GenBank/DDBJ whole genome shotgun (WGS) entry which is preliminary data.</text>
</comment>
<evidence type="ECO:0000313" key="8">
    <source>
        <dbReference type="Proteomes" id="UP000219994"/>
    </source>
</evidence>
<keyword evidence="5 6" id="KW-0472">Membrane</keyword>
<dbReference type="PANTHER" id="PTHR32196">
    <property type="entry name" value="ABC TRANSPORTER PERMEASE PROTEIN YPHD-RELATED-RELATED"/>
    <property type="match status" value="1"/>
</dbReference>
<dbReference type="AlphaFoldDB" id="A0A2A6FQ75"/>
<feature type="transmembrane region" description="Helical" evidence="6">
    <location>
        <begin position="130"/>
        <end position="150"/>
    </location>
</feature>
<organism evidence="7 8">
    <name type="scientific">Candidatus Lumbricidiphila eiseniae</name>
    <dbReference type="NCBI Taxonomy" id="1969409"/>
    <lineage>
        <taxon>Bacteria</taxon>
        <taxon>Bacillati</taxon>
        <taxon>Actinomycetota</taxon>
        <taxon>Actinomycetes</taxon>
        <taxon>Micrococcales</taxon>
        <taxon>Microbacteriaceae</taxon>
        <taxon>Candidatus Lumbricidiphila</taxon>
    </lineage>
</organism>
<dbReference type="EMBL" id="NAEP01000045">
    <property type="protein sequence ID" value="PDQ34771.1"/>
    <property type="molecule type" value="Genomic_DNA"/>
</dbReference>
<accession>A0A2A6FQ75</accession>
<evidence type="ECO:0000256" key="3">
    <source>
        <dbReference type="ARBA" id="ARBA00022692"/>
    </source>
</evidence>
<evidence type="ECO:0000256" key="1">
    <source>
        <dbReference type="ARBA" id="ARBA00004651"/>
    </source>
</evidence>
<dbReference type="PANTHER" id="PTHR32196:SF63">
    <property type="entry name" value="INNER MEMBRANE ABC TRANSPORTER PERMEASE PROTEIN YJFF"/>
    <property type="match status" value="1"/>
</dbReference>
<proteinExistence type="predicted"/>
<feature type="transmembrane region" description="Helical" evidence="6">
    <location>
        <begin position="99"/>
        <end position="118"/>
    </location>
</feature>
<feature type="transmembrane region" description="Helical" evidence="6">
    <location>
        <begin position="49"/>
        <end position="69"/>
    </location>
</feature>